<keyword evidence="3" id="KW-1185">Reference proteome</keyword>
<organism evidence="2 3">
    <name type="scientific">Knipowitschia caucasica</name>
    <name type="common">Caucasian dwarf goby</name>
    <name type="synonym">Pomatoschistus caucasicus</name>
    <dbReference type="NCBI Taxonomy" id="637954"/>
    <lineage>
        <taxon>Eukaryota</taxon>
        <taxon>Metazoa</taxon>
        <taxon>Chordata</taxon>
        <taxon>Craniata</taxon>
        <taxon>Vertebrata</taxon>
        <taxon>Euteleostomi</taxon>
        <taxon>Actinopterygii</taxon>
        <taxon>Neopterygii</taxon>
        <taxon>Teleostei</taxon>
        <taxon>Neoteleostei</taxon>
        <taxon>Acanthomorphata</taxon>
        <taxon>Gobiaria</taxon>
        <taxon>Gobiiformes</taxon>
        <taxon>Gobioidei</taxon>
        <taxon>Gobiidae</taxon>
        <taxon>Gobiinae</taxon>
        <taxon>Knipowitschia</taxon>
    </lineage>
</organism>
<evidence type="ECO:0000313" key="2">
    <source>
        <dbReference type="EMBL" id="CAL1590997.1"/>
    </source>
</evidence>
<dbReference type="InterPro" id="IPR013087">
    <property type="entry name" value="Znf_C2H2_type"/>
</dbReference>
<reference evidence="2 3" key="1">
    <citation type="submission" date="2024-04" db="EMBL/GenBank/DDBJ databases">
        <authorList>
            <person name="Waldvogel A.-M."/>
            <person name="Schoenle A."/>
        </authorList>
    </citation>
    <scope>NUCLEOTIDE SEQUENCE [LARGE SCALE GENOMIC DNA]</scope>
</reference>
<sequence length="133" mass="15118">MVLTQQVETCGSFRPAALQSRSCELCGHSWVLHGTLKIHYNAVHLKIKHRCTVSGCTMVFSSLRSRNRHSANPNPRLHTCSGHHNMDDSLFSKNPPNATDKTEDDELWDRGFSMCTPVWTATWPWYTQSRTCA</sequence>
<dbReference type="PANTHER" id="PTHR15021">
    <property type="entry name" value="DISCONNECTED-RELATED"/>
    <property type="match status" value="1"/>
</dbReference>
<dbReference type="EMBL" id="OZ035841">
    <property type="protein sequence ID" value="CAL1590997.1"/>
    <property type="molecule type" value="Genomic_DNA"/>
</dbReference>
<feature type="domain" description="C2H2-type" evidence="1">
    <location>
        <begin position="23"/>
        <end position="44"/>
    </location>
</feature>
<proteinExistence type="predicted"/>
<dbReference type="GO" id="GO:0005634">
    <property type="term" value="C:nucleus"/>
    <property type="evidence" value="ECO:0007669"/>
    <property type="project" value="TreeGrafter"/>
</dbReference>
<gene>
    <name evidence="2" type="ORF">KC01_LOCUS20419</name>
</gene>
<evidence type="ECO:0000259" key="1">
    <source>
        <dbReference type="PROSITE" id="PS00028"/>
    </source>
</evidence>
<protein>
    <recommendedName>
        <fullName evidence="1">C2H2-type domain-containing protein</fullName>
    </recommendedName>
</protein>
<dbReference type="GO" id="GO:0006355">
    <property type="term" value="P:regulation of DNA-templated transcription"/>
    <property type="evidence" value="ECO:0007669"/>
    <property type="project" value="TreeGrafter"/>
</dbReference>
<dbReference type="InterPro" id="IPR040436">
    <property type="entry name" value="Disconnected-like"/>
</dbReference>
<dbReference type="PANTHER" id="PTHR15021:SF0">
    <property type="entry name" value="DISCO-RELATED, ISOFORM A-RELATED"/>
    <property type="match status" value="1"/>
</dbReference>
<dbReference type="PROSITE" id="PS00028">
    <property type="entry name" value="ZINC_FINGER_C2H2_1"/>
    <property type="match status" value="1"/>
</dbReference>
<dbReference type="AlphaFoldDB" id="A0AAV2KUV3"/>
<dbReference type="Proteomes" id="UP001497482">
    <property type="component" value="Chromosome 19"/>
</dbReference>
<accession>A0AAV2KUV3</accession>
<name>A0AAV2KUV3_KNICA</name>
<evidence type="ECO:0000313" key="3">
    <source>
        <dbReference type="Proteomes" id="UP001497482"/>
    </source>
</evidence>